<dbReference type="Pfam" id="PF03780">
    <property type="entry name" value="Asp23"/>
    <property type="match status" value="1"/>
</dbReference>
<evidence type="ECO:0000313" key="2">
    <source>
        <dbReference type="EMBL" id="MBM7561569.1"/>
    </source>
</evidence>
<comment type="caution">
    <text evidence="2">The sequence shown here is derived from an EMBL/GenBank/DDBJ whole genome shotgun (WGS) entry which is preliminary data.</text>
</comment>
<sequence>MAENMTIDSLKHGKVNIADDVIGVIASIAASEIGGIKGLSGTISEEVMEMMGKKNYHKGVQVEMMGNLATINLSVVMDYGTKIDETAVLVQENVKTAIESMTGVSVNAVNITVEGITTKKEV</sequence>
<dbReference type="PANTHER" id="PTHR34297">
    <property type="entry name" value="HYPOTHETICAL CYTOSOLIC PROTEIN-RELATED"/>
    <property type="match status" value="1"/>
</dbReference>
<comment type="similarity">
    <text evidence="1">Belongs to the asp23 family.</text>
</comment>
<accession>A0ABS2MQ98</accession>
<evidence type="ECO:0000256" key="1">
    <source>
        <dbReference type="ARBA" id="ARBA00005721"/>
    </source>
</evidence>
<gene>
    <name evidence="2" type="ORF">JOC49_001089</name>
</gene>
<dbReference type="Proteomes" id="UP000767854">
    <property type="component" value="Unassembled WGS sequence"/>
</dbReference>
<proteinExistence type="inferred from homology"/>
<dbReference type="EMBL" id="JAFBDT010000006">
    <property type="protein sequence ID" value="MBM7561569.1"/>
    <property type="molecule type" value="Genomic_DNA"/>
</dbReference>
<reference evidence="2 3" key="1">
    <citation type="submission" date="2021-01" db="EMBL/GenBank/DDBJ databases">
        <title>Genomic Encyclopedia of Type Strains, Phase IV (KMG-IV): sequencing the most valuable type-strain genomes for metagenomic binning, comparative biology and taxonomic classification.</title>
        <authorList>
            <person name="Goeker M."/>
        </authorList>
    </citation>
    <scope>NUCLEOTIDE SEQUENCE [LARGE SCALE GENOMIC DNA]</scope>
    <source>
        <strain evidence="2 3">DSM 24436</strain>
    </source>
</reference>
<keyword evidence="3" id="KW-1185">Reference proteome</keyword>
<name>A0ABS2MQ98_9FIRM</name>
<evidence type="ECO:0000313" key="3">
    <source>
        <dbReference type="Proteomes" id="UP000767854"/>
    </source>
</evidence>
<dbReference type="RefSeq" id="WP_243423612.1">
    <property type="nucleotide sequence ID" value="NZ_JAFBDT010000006.1"/>
</dbReference>
<protein>
    <submittedName>
        <fullName evidence="2">Alkaline shock family protein YloU</fullName>
    </submittedName>
</protein>
<dbReference type="InterPro" id="IPR005531">
    <property type="entry name" value="Asp23"/>
</dbReference>
<organism evidence="2 3">
    <name type="scientific">Fusibacter tunisiensis</name>
    <dbReference type="NCBI Taxonomy" id="1008308"/>
    <lineage>
        <taxon>Bacteria</taxon>
        <taxon>Bacillati</taxon>
        <taxon>Bacillota</taxon>
        <taxon>Clostridia</taxon>
        <taxon>Eubacteriales</taxon>
        <taxon>Eubacteriales Family XII. Incertae Sedis</taxon>
        <taxon>Fusibacter</taxon>
    </lineage>
</organism>